<dbReference type="VEuPathDB" id="VectorBase:PHUM463200"/>
<proteinExistence type="predicted"/>
<dbReference type="InParanoid" id="E0VVG6"/>
<dbReference type="HOGENOM" id="CLU_954114_0_0_1"/>
<dbReference type="EMBL" id="DS235811">
    <property type="protein sequence ID" value="EEB17372.1"/>
    <property type="molecule type" value="Genomic_DNA"/>
</dbReference>
<feature type="coiled-coil region" evidence="1">
    <location>
        <begin position="79"/>
        <end position="138"/>
    </location>
</feature>
<dbReference type="AlphaFoldDB" id="E0VVG6"/>
<dbReference type="eggNOG" id="ENOG502SCV2">
    <property type="taxonomic scope" value="Eukaryota"/>
</dbReference>
<dbReference type="GeneID" id="8238554"/>
<dbReference type="RefSeq" id="XP_002430110.1">
    <property type="nucleotide sequence ID" value="XM_002430065.1"/>
</dbReference>
<dbReference type="KEGG" id="phu:Phum_PHUM463200"/>
<dbReference type="Proteomes" id="UP000009046">
    <property type="component" value="Unassembled WGS sequence"/>
</dbReference>
<evidence type="ECO:0000313" key="2">
    <source>
        <dbReference type="EMBL" id="EEB17372.1"/>
    </source>
</evidence>
<reference evidence="3" key="3">
    <citation type="submission" date="2020-05" db="UniProtKB">
        <authorList>
            <consortium name="EnsemblMetazoa"/>
        </authorList>
    </citation>
    <scope>IDENTIFICATION</scope>
    <source>
        <strain evidence="3">USDA</strain>
    </source>
</reference>
<dbReference type="CTD" id="8238554"/>
<reference evidence="2" key="2">
    <citation type="submission" date="2007-04" db="EMBL/GenBank/DDBJ databases">
        <title>The genome of the human body louse.</title>
        <authorList>
            <consortium name="The Human Body Louse Genome Consortium"/>
            <person name="Kirkness E."/>
            <person name="Walenz B."/>
            <person name="Hass B."/>
            <person name="Bruggner R."/>
            <person name="Strausberg R."/>
        </authorList>
    </citation>
    <scope>NUCLEOTIDE SEQUENCE</scope>
    <source>
        <strain evidence="2">USDA</strain>
    </source>
</reference>
<evidence type="ECO:0000256" key="1">
    <source>
        <dbReference type="SAM" id="Coils"/>
    </source>
</evidence>
<evidence type="ECO:0000313" key="3">
    <source>
        <dbReference type="EnsemblMetazoa" id="PHUM463200-PA"/>
    </source>
</evidence>
<keyword evidence="1" id="KW-0175">Coiled coil</keyword>
<dbReference type="EnsemblMetazoa" id="PHUM463200-RA">
    <property type="protein sequence ID" value="PHUM463200-PA"/>
    <property type="gene ID" value="PHUM463200"/>
</dbReference>
<gene>
    <name evidence="3" type="primary">8238554</name>
    <name evidence="2" type="ORF">Phum_PHUM463200</name>
</gene>
<keyword evidence="4" id="KW-1185">Reference proteome</keyword>
<accession>E0VVG6</accession>
<dbReference type="OrthoDB" id="6350415at2759"/>
<sequence>MSKNFCSNLHTRINHQIKCKSSNEECSVIDETGIVCGETDNLNIFEEFRLIYEECLKKLEGCPDYIILRKRLAPFKKIVDDLWQQNNMLVEAVEELEQEATCQVKNLQNKLDRSCQKIEEHKNDIRCLIKVIRRLKDEGVCDYSGLSFFTLCPGCICGECEDSCLFPDQDEKKIYRANNTPFKCSQLKNDYSDLSSSSNDTCVCPPRSFENNEINCQTFCSEEHLIQNNNVYNTDNFHHQIERFNYDSNKIEPISKMPNKCNCKDNDALDRLKHLSINLNFSRNPEVNLKNF</sequence>
<protein>
    <submittedName>
        <fullName evidence="2 3">Uncharacterized protein</fullName>
    </submittedName>
</protein>
<dbReference type="EMBL" id="AAZO01005639">
    <property type="status" value="NOT_ANNOTATED_CDS"/>
    <property type="molecule type" value="Genomic_DNA"/>
</dbReference>
<name>E0VVG6_PEDHC</name>
<reference evidence="2" key="1">
    <citation type="submission" date="2007-04" db="EMBL/GenBank/DDBJ databases">
        <title>Annotation of Pediculus humanus corporis strain USDA.</title>
        <authorList>
            <person name="Kirkness E."/>
            <person name="Hannick L."/>
            <person name="Hass B."/>
            <person name="Bruggner R."/>
            <person name="Lawson D."/>
            <person name="Bidwell S."/>
            <person name="Joardar V."/>
            <person name="Caler E."/>
            <person name="Walenz B."/>
            <person name="Inman J."/>
            <person name="Schobel S."/>
            <person name="Galinsky K."/>
            <person name="Amedeo P."/>
            <person name="Strausberg R."/>
        </authorList>
    </citation>
    <scope>NUCLEOTIDE SEQUENCE</scope>
    <source>
        <strain evidence="2">USDA</strain>
    </source>
</reference>
<organism>
    <name type="scientific">Pediculus humanus subsp. corporis</name>
    <name type="common">Body louse</name>
    <dbReference type="NCBI Taxonomy" id="121224"/>
    <lineage>
        <taxon>Eukaryota</taxon>
        <taxon>Metazoa</taxon>
        <taxon>Ecdysozoa</taxon>
        <taxon>Arthropoda</taxon>
        <taxon>Hexapoda</taxon>
        <taxon>Insecta</taxon>
        <taxon>Pterygota</taxon>
        <taxon>Neoptera</taxon>
        <taxon>Paraneoptera</taxon>
        <taxon>Psocodea</taxon>
        <taxon>Troctomorpha</taxon>
        <taxon>Phthiraptera</taxon>
        <taxon>Anoplura</taxon>
        <taxon>Pediculidae</taxon>
        <taxon>Pediculus</taxon>
    </lineage>
</organism>
<evidence type="ECO:0000313" key="4">
    <source>
        <dbReference type="Proteomes" id="UP000009046"/>
    </source>
</evidence>